<comment type="caution">
    <text evidence="2">The sequence shown here is derived from an EMBL/GenBank/DDBJ whole genome shotgun (WGS) entry which is preliminary data.</text>
</comment>
<reference evidence="2" key="1">
    <citation type="journal article" date="2022" name="bioRxiv">
        <title>Sequencing and chromosome-scale assembly of the giantPleurodeles waltlgenome.</title>
        <authorList>
            <person name="Brown T."/>
            <person name="Elewa A."/>
            <person name="Iarovenko S."/>
            <person name="Subramanian E."/>
            <person name="Araus A.J."/>
            <person name="Petzold A."/>
            <person name="Susuki M."/>
            <person name="Suzuki K.-i.T."/>
            <person name="Hayashi T."/>
            <person name="Toyoda A."/>
            <person name="Oliveira C."/>
            <person name="Osipova E."/>
            <person name="Leigh N.D."/>
            <person name="Simon A."/>
            <person name="Yun M.H."/>
        </authorList>
    </citation>
    <scope>NUCLEOTIDE SEQUENCE</scope>
    <source>
        <strain evidence="2">20211129_DDA</strain>
        <tissue evidence="2">Liver</tissue>
    </source>
</reference>
<organism evidence="2 3">
    <name type="scientific">Pleurodeles waltl</name>
    <name type="common">Iberian ribbed newt</name>
    <dbReference type="NCBI Taxonomy" id="8319"/>
    <lineage>
        <taxon>Eukaryota</taxon>
        <taxon>Metazoa</taxon>
        <taxon>Chordata</taxon>
        <taxon>Craniata</taxon>
        <taxon>Vertebrata</taxon>
        <taxon>Euteleostomi</taxon>
        <taxon>Amphibia</taxon>
        <taxon>Batrachia</taxon>
        <taxon>Caudata</taxon>
        <taxon>Salamandroidea</taxon>
        <taxon>Salamandridae</taxon>
        <taxon>Pleurodelinae</taxon>
        <taxon>Pleurodeles</taxon>
    </lineage>
</organism>
<keyword evidence="3" id="KW-1185">Reference proteome</keyword>
<protein>
    <submittedName>
        <fullName evidence="2">Uncharacterized protein</fullName>
    </submittedName>
</protein>
<sequence>MARAFLGLGRLGFPHHAVRPSRRSHRTSCLHHMYFPLRHHIKRPARPIDNVVARQPVSPRPFHSSPRSRLQGRPLRTPTWPGLPSVQQRVTRAVKSPQCPLSVRLNSRLARPLVREPQVTALEKAPHVSAIPANAPSTPFSARRTRHLQGASKATYTACPVS</sequence>
<evidence type="ECO:0000313" key="2">
    <source>
        <dbReference type="EMBL" id="KAJ1115577.1"/>
    </source>
</evidence>
<evidence type="ECO:0000256" key="1">
    <source>
        <dbReference type="SAM" id="MobiDB-lite"/>
    </source>
</evidence>
<feature type="region of interest" description="Disordered" evidence="1">
    <location>
        <begin position="53"/>
        <end position="83"/>
    </location>
</feature>
<dbReference type="Proteomes" id="UP001066276">
    <property type="component" value="Chromosome 8"/>
</dbReference>
<feature type="compositionally biased region" description="Low complexity" evidence="1">
    <location>
        <begin position="56"/>
        <end position="69"/>
    </location>
</feature>
<evidence type="ECO:0000313" key="3">
    <source>
        <dbReference type="Proteomes" id="UP001066276"/>
    </source>
</evidence>
<proteinExistence type="predicted"/>
<dbReference type="EMBL" id="JANPWB010000012">
    <property type="protein sequence ID" value="KAJ1115577.1"/>
    <property type="molecule type" value="Genomic_DNA"/>
</dbReference>
<accession>A0AAV7NLQ7</accession>
<name>A0AAV7NLQ7_PLEWA</name>
<gene>
    <name evidence="2" type="ORF">NDU88_003799</name>
</gene>
<dbReference type="AlphaFoldDB" id="A0AAV7NLQ7"/>